<dbReference type="SUPFAM" id="SSF54523">
    <property type="entry name" value="Pili subunits"/>
    <property type="match status" value="1"/>
</dbReference>
<proteinExistence type="inferred from homology"/>
<dbReference type="GO" id="GO:0005886">
    <property type="term" value="C:plasma membrane"/>
    <property type="evidence" value="ECO:0007669"/>
    <property type="project" value="UniProtKB-SubCell"/>
</dbReference>
<evidence type="ECO:0000256" key="5">
    <source>
        <dbReference type="ARBA" id="ARBA00022519"/>
    </source>
</evidence>
<evidence type="ECO:0000256" key="8">
    <source>
        <dbReference type="ARBA" id="ARBA00023136"/>
    </source>
</evidence>
<comment type="caution">
    <text evidence="13">The sequence shown here is derived from an EMBL/GenBank/DDBJ whole genome shotgun (WGS) entry which is preliminary data.</text>
</comment>
<evidence type="ECO:0000256" key="7">
    <source>
        <dbReference type="ARBA" id="ARBA00022989"/>
    </source>
</evidence>
<reference evidence="13 14" key="1">
    <citation type="submission" date="2020-01" db="EMBL/GenBank/DDBJ databases">
        <authorList>
            <person name="Chen J."/>
            <person name="Zhu S."/>
            <person name="Yang J."/>
        </authorList>
    </citation>
    <scope>NUCLEOTIDE SEQUENCE [LARGE SCALE GENOMIC DNA]</scope>
    <source>
        <strain evidence="13 14">345S023</strain>
    </source>
</reference>
<gene>
    <name evidence="13" type="ORF">GTH32_13425</name>
</gene>
<keyword evidence="4" id="KW-0488">Methylation</keyword>
<dbReference type="Gene3D" id="3.55.40.10">
    <property type="entry name" value="minor pseudopilin epsh domain"/>
    <property type="match status" value="1"/>
</dbReference>
<accession>A0A7X5RLY3</accession>
<feature type="domain" description="General secretion pathway GspH" evidence="12">
    <location>
        <begin position="55"/>
        <end position="164"/>
    </location>
</feature>
<keyword evidence="6 11" id="KW-0812">Transmembrane</keyword>
<evidence type="ECO:0000256" key="10">
    <source>
        <dbReference type="ARBA" id="ARBA00030775"/>
    </source>
</evidence>
<dbReference type="Proteomes" id="UP000470213">
    <property type="component" value="Unassembled WGS sequence"/>
</dbReference>
<dbReference type="GO" id="GO:0015628">
    <property type="term" value="P:protein secretion by the type II secretion system"/>
    <property type="evidence" value="ECO:0007669"/>
    <property type="project" value="InterPro"/>
</dbReference>
<evidence type="ECO:0000313" key="14">
    <source>
        <dbReference type="Proteomes" id="UP000470213"/>
    </source>
</evidence>
<evidence type="ECO:0000256" key="1">
    <source>
        <dbReference type="ARBA" id="ARBA00004377"/>
    </source>
</evidence>
<dbReference type="InterPro" id="IPR045584">
    <property type="entry name" value="Pilin-like"/>
</dbReference>
<name>A0A7X5RLY3_9ALTE</name>
<dbReference type="NCBIfam" id="TIGR02532">
    <property type="entry name" value="IV_pilin_GFxxxE"/>
    <property type="match status" value="1"/>
</dbReference>
<keyword evidence="3" id="KW-1003">Cell membrane</keyword>
<dbReference type="InterPro" id="IPR012902">
    <property type="entry name" value="N_methyl_site"/>
</dbReference>
<comment type="subcellular location">
    <subcellularLocation>
        <location evidence="1">Cell inner membrane</location>
        <topology evidence="1">Single-pass membrane protein</topology>
    </subcellularLocation>
</comment>
<dbReference type="RefSeq" id="WP_163086531.1">
    <property type="nucleotide sequence ID" value="NZ_JAAAWN010000018.1"/>
</dbReference>
<organism evidence="13 14">
    <name type="scientific">Alteromonas profundi</name>
    <dbReference type="NCBI Taxonomy" id="2696062"/>
    <lineage>
        <taxon>Bacteria</taxon>
        <taxon>Pseudomonadati</taxon>
        <taxon>Pseudomonadota</taxon>
        <taxon>Gammaproteobacteria</taxon>
        <taxon>Alteromonadales</taxon>
        <taxon>Alteromonadaceae</taxon>
        <taxon>Alteromonas/Salinimonas group</taxon>
        <taxon>Alteromonas</taxon>
    </lineage>
</organism>
<evidence type="ECO:0000313" key="13">
    <source>
        <dbReference type="EMBL" id="NDV92176.1"/>
    </source>
</evidence>
<comment type="similarity">
    <text evidence="9">Belongs to the GSP H family.</text>
</comment>
<keyword evidence="14" id="KW-1185">Reference proteome</keyword>
<sequence>MKIAPRPTSIISAHVQAGLTLFEMLITVAILAIMVTMVGPNVSSILIKNRITADINSLSAIVQRARFTGVNEQVNVTLCPSIDYINCVDDWQRGKMVFIDSNGNSKIDNNETLIATSDAINQRNLILGASGSLLFFEDGSIDTRTSIIICPDTRDASYASAVLLTLNGRIAVAIDSDNDGLKEDLSGSPLACSST</sequence>
<keyword evidence="8 11" id="KW-0472">Membrane</keyword>
<dbReference type="EMBL" id="JAAAWN010000018">
    <property type="protein sequence ID" value="NDV92176.1"/>
    <property type="molecule type" value="Genomic_DNA"/>
</dbReference>
<evidence type="ECO:0000256" key="9">
    <source>
        <dbReference type="ARBA" id="ARBA00025772"/>
    </source>
</evidence>
<protein>
    <recommendedName>
        <fullName evidence="2">Type II secretion system protein H</fullName>
    </recommendedName>
    <alternativeName>
        <fullName evidence="10">General secretion pathway protein H</fullName>
    </alternativeName>
</protein>
<keyword evidence="5" id="KW-0997">Cell inner membrane</keyword>
<dbReference type="GO" id="GO:0015627">
    <property type="term" value="C:type II protein secretion system complex"/>
    <property type="evidence" value="ECO:0007669"/>
    <property type="project" value="InterPro"/>
</dbReference>
<feature type="transmembrane region" description="Helical" evidence="11">
    <location>
        <begin position="21"/>
        <end position="39"/>
    </location>
</feature>
<dbReference type="Pfam" id="PF07963">
    <property type="entry name" value="N_methyl"/>
    <property type="match status" value="1"/>
</dbReference>
<evidence type="ECO:0000256" key="4">
    <source>
        <dbReference type="ARBA" id="ARBA00022481"/>
    </source>
</evidence>
<evidence type="ECO:0000256" key="11">
    <source>
        <dbReference type="SAM" id="Phobius"/>
    </source>
</evidence>
<evidence type="ECO:0000256" key="3">
    <source>
        <dbReference type="ARBA" id="ARBA00022475"/>
    </source>
</evidence>
<dbReference type="Pfam" id="PF12019">
    <property type="entry name" value="GspH"/>
    <property type="match status" value="1"/>
</dbReference>
<evidence type="ECO:0000256" key="6">
    <source>
        <dbReference type="ARBA" id="ARBA00022692"/>
    </source>
</evidence>
<dbReference type="AlphaFoldDB" id="A0A7X5RLY3"/>
<evidence type="ECO:0000259" key="12">
    <source>
        <dbReference type="Pfam" id="PF12019"/>
    </source>
</evidence>
<evidence type="ECO:0000256" key="2">
    <source>
        <dbReference type="ARBA" id="ARBA00021549"/>
    </source>
</evidence>
<dbReference type="InterPro" id="IPR022346">
    <property type="entry name" value="T2SS_GspH"/>
</dbReference>
<keyword evidence="7 11" id="KW-1133">Transmembrane helix</keyword>